<organism evidence="3 4">
    <name type="scientific">Citrus clementina</name>
    <name type="common">Clementine</name>
    <name type="synonym">Citrus deliciosa x Citrus sinensis</name>
    <dbReference type="NCBI Taxonomy" id="85681"/>
    <lineage>
        <taxon>Eukaryota</taxon>
        <taxon>Viridiplantae</taxon>
        <taxon>Streptophyta</taxon>
        <taxon>Embryophyta</taxon>
        <taxon>Tracheophyta</taxon>
        <taxon>Spermatophyta</taxon>
        <taxon>Magnoliopsida</taxon>
        <taxon>eudicotyledons</taxon>
        <taxon>Gunneridae</taxon>
        <taxon>Pentapetalae</taxon>
        <taxon>rosids</taxon>
        <taxon>malvids</taxon>
        <taxon>Sapindales</taxon>
        <taxon>Rutaceae</taxon>
        <taxon>Aurantioideae</taxon>
        <taxon>Citrus</taxon>
    </lineage>
</organism>
<evidence type="ECO:0000256" key="2">
    <source>
        <dbReference type="ARBA" id="ARBA00022676"/>
    </source>
</evidence>
<dbReference type="InParanoid" id="V4T0F5"/>
<keyword evidence="2" id="KW-0328">Glycosyltransferase</keyword>
<gene>
    <name evidence="3" type="ORF">CICLE_v10013567mg</name>
</gene>
<keyword evidence="2" id="KW-0808">Transferase</keyword>
<dbReference type="Proteomes" id="UP000030687">
    <property type="component" value="Unassembled WGS sequence"/>
</dbReference>
<dbReference type="KEGG" id="cic:CICLE_v10013567mg"/>
<evidence type="ECO:0000313" key="4">
    <source>
        <dbReference type="Proteomes" id="UP000030687"/>
    </source>
</evidence>
<dbReference type="OMA" id="FMAFTIT"/>
<accession>V4T0F5</accession>
<dbReference type="AlphaFoldDB" id="V4T0F5"/>
<name>V4T0F5_CITCL</name>
<dbReference type="STRING" id="85681.V4T0F5"/>
<dbReference type="Gene3D" id="3.40.50.2000">
    <property type="entry name" value="Glycogen Phosphorylase B"/>
    <property type="match status" value="1"/>
</dbReference>
<dbReference type="GO" id="GO:0080044">
    <property type="term" value="F:quercetin 7-O-glucosyltransferase activity"/>
    <property type="evidence" value="ECO:0007669"/>
    <property type="project" value="TreeGrafter"/>
</dbReference>
<reference evidence="3 4" key="1">
    <citation type="submission" date="2013-10" db="EMBL/GenBank/DDBJ databases">
        <authorList>
            <consortium name="International Citrus Genome Consortium"/>
            <person name="Jenkins J."/>
            <person name="Schmutz J."/>
            <person name="Prochnik S."/>
            <person name="Rokhsar D."/>
            <person name="Gmitter F."/>
            <person name="Ollitrault P."/>
            <person name="Machado M."/>
            <person name="Talon M."/>
            <person name="Wincker P."/>
            <person name="Jaillon O."/>
            <person name="Morgante M."/>
        </authorList>
    </citation>
    <scope>NUCLEOTIDE SEQUENCE</scope>
    <source>
        <strain evidence="4">cv. Clemenules</strain>
    </source>
</reference>
<dbReference type="EMBL" id="KI536861">
    <property type="protein sequence ID" value="ESR42986.1"/>
    <property type="molecule type" value="Genomic_DNA"/>
</dbReference>
<evidence type="ECO:0000313" key="3">
    <source>
        <dbReference type="EMBL" id="ESR42986.1"/>
    </source>
</evidence>
<dbReference type="PANTHER" id="PTHR11926">
    <property type="entry name" value="GLUCOSYL/GLUCURONOSYL TRANSFERASES"/>
    <property type="match status" value="1"/>
</dbReference>
<proteinExistence type="inferred from homology"/>
<sequence>MYSLCENIINDVLLQPFLDLLAKLSDSSNNVNPAVSCIISDDFMAFTITAAQRLGLPSALFFTISACSFKGLKQFQTLKEKGLFPLKDESCLKKEYLDSVMDWIPGMAA</sequence>
<dbReference type="eggNOG" id="KOG1192">
    <property type="taxonomic scope" value="Eukaryota"/>
</dbReference>
<evidence type="ECO:0000256" key="1">
    <source>
        <dbReference type="ARBA" id="ARBA00009995"/>
    </source>
</evidence>
<dbReference type="PANTHER" id="PTHR11926:SF1498">
    <property type="entry name" value="GLYCOSYLTRANSFERASE"/>
    <property type="match status" value="1"/>
</dbReference>
<protein>
    <submittedName>
        <fullName evidence="3">Uncharacterized protein</fullName>
    </submittedName>
</protein>
<dbReference type="SUPFAM" id="SSF53756">
    <property type="entry name" value="UDP-Glycosyltransferase/glycogen phosphorylase"/>
    <property type="match status" value="1"/>
</dbReference>
<comment type="similarity">
    <text evidence="1">Belongs to the UDP-glycosyltransferase family.</text>
</comment>
<dbReference type="Gramene" id="ESR42986">
    <property type="protein sequence ID" value="ESR42986"/>
    <property type="gene ID" value="CICLE_v10013567mg"/>
</dbReference>
<dbReference type="GO" id="GO:0080043">
    <property type="term" value="F:quercetin 3-O-glucosyltransferase activity"/>
    <property type="evidence" value="ECO:0007669"/>
    <property type="project" value="TreeGrafter"/>
</dbReference>
<keyword evidence="4" id="KW-1185">Reference proteome</keyword>